<comment type="caution">
    <text evidence="1">The sequence shown here is derived from an EMBL/GenBank/DDBJ whole genome shotgun (WGS) entry which is preliminary data.</text>
</comment>
<dbReference type="AlphaFoldDB" id="A0A090N556"/>
<dbReference type="EMBL" id="CBMG010003429">
    <property type="protein sequence ID" value="CEG03946.1"/>
    <property type="molecule type" value="Genomic_DNA"/>
</dbReference>
<sequence>MDYASNVCSYRRGVRETKWLNKAQKVGAQAITGAFKTVSVAVAEAEAGITPVGERHSQAGTRLYINMQTLPKTHPLKVPINYTTPNSLVYLGAFIDRNLAPAYDT</sequence>
<evidence type="ECO:0000313" key="1">
    <source>
        <dbReference type="EMBL" id="CEG03946.1"/>
    </source>
</evidence>
<name>A0A090N556_9HYPO</name>
<reference evidence="1" key="1">
    <citation type="submission" date="2013-05" db="EMBL/GenBank/DDBJ databases">
        <title>Draft genome sequences of six wheat associated Fusarium spp. isolates.</title>
        <authorList>
            <person name="Moolhuijzen P.M."/>
            <person name="Manners J.M."/>
            <person name="Wilcox S."/>
            <person name="Bellgard M.I."/>
            <person name="Gardiner D.M."/>
        </authorList>
    </citation>
    <scope>NUCLEOTIDE SEQUENCE</scope>
    <source>
        <strain evidence="1">CS5907</strain>
    </source>
</reference>
<protein>
    <submittedName>
        <fullName evidence="1">WGS project CBMG000000000 data, contig CS5907-c003457</fullName>
    </submittedName>
</protein>
<gene>
    <name evidence="1" type="ORF">BN851_0142160</name>
</gene>
<organism evidence="1">
    <name type="scientific">Fusarium acuminatum CS5907</name>
    <dbReference type="NCBI Taxonomy" id="1318461"/>
    <lineage>
        <taxon>Eukaryota</taxon>
        <taxon>Fungi</taxon>
        <taxon>Dikarya</taxon>
        <taxon>Ascomycota</taxon>
        <taxon>Pezizomycotina</taxon>
        <taxon>Sordariomycetes</taxon>
        <taxon>Hypocreomycetidae</taxon>
        <taxon>Hypocreales</taxon>
        <taxon>Nectriaceae</taxon>
        <taxon>Fusarium</taxon>
        <taxon>Fusarium tricinctum species complex</taxon>
    </lineage>
</organism>
<accession>A0A090N556</accession>
<proteinExistence type="predicted"/>